<feature type="region of interest" description="Disordered" evidence="1">
    <location>
        <begin position="1"/>
        <end position="26"/>
    </location>
</feature>
<evidence type="ECO:0000256" key="1">
    <source>
        <dbReference type="SAM" id="MobiDB-lite"/>
    </source>
</evidence>
<dbReference type="AlphaFoldDB" id="G2LGW6"/>
<reference evidence="2 3" key="1">
    <citation type="journal article" date="2012" name="Environ. Microbiol.">
        <title>Complete genome of Candidatus Chloracidobacterium thermophilum, a chlorophyll-based photoheterotroph belonging to the phylum Acidobacteria.</title>
        <authorList>
            <person name="Garcia Costas A.M."/>
            <person name="Liu Z."/>
            <person name="Tomsho L.P."/>
            <person name="Schuster S.C."/>
            <person name="Ward D.M."/>
            <person name="Bryant D.A."/>
        </authorList>
    </citation>
    <scope>NUCLEOTIDE SEQUENCE [LARGE SCALE GENOMIC DNA]</scope>
    <source>
        <strain evidence="2 3">B</strain>
    </source>
</reference>
<evidence type="ECO:0000313" key="3">
    <source>
        <dbReference type="Proteomes" id="UP000006791"/>
    </source>
</evidence>
<dbReference type="HOGENOM" id="CLU_3416693_0_0_0"/>
<accession>G2LGW6</accession>
<dbReference type="Proteomes" id="UP000006791">
    <property type="component" value="Chromosome 1"/>
</dbReference>
<dbReference type="EMBL" id="CP002514">
    <property type="protein sequence ID" value="AEP11466.1"/>
    <property type="molecule type" value="Genomic_DNA"/>
</dbReference>
<proteinExistence type="predicted"/>
<protein>
    <submittedName>
        <fullName evidence="2">Uncharacterized protein</fullName>
    </submittedName>
</protein>
<keyword evidence="3" id="KW-1185">Reference proteome</keyword>
<name>G2LGW6_CHLTF</name>
<evidence type="ECO:0000313" key="2">
    <source>
        <dbReference type="EMBL" id="AEP11466.1"/>
    </source>
</evidence>
<dbReference type="KEGG" id="ctm:Cabther_A0709"/>
<dbReference type="STRING" id="981222.Cabther_A0709"/>
<gene>
    <name evidence="2" type="ordered locus">Cabther_A0709</name>
</gene>
<sequence>MAVPERTLGKPRRQTLTDGQPAGAGL</sequence>
<organism evidence="2 3">
    <name type="scientific">Chloracidobacterium thermophilum (strain B)</name>
    <dbReference type="NCBI Taxonomy" id="981222"/>
    <lineage>
        <taxon>Bacteria</taxon>
        <taxon>Pseudomonadati</taxon>
        <taxon>Acidobacteriota</taxon>
        <taxon>Terriglobia</taxon>
        <taxon>Terriglobales</taxon>
        <taxon>Acidobacteriaceae</taxon>
        <taxon>Chloracidobacterium</taxon>
    </lineage>
</organism>